<reference evidence="9" key="1">
    <citation type="submission" date="2022-11" db="UniProtKB">
        <authorList>
            <consortium name="EnsemblMetazoa"/>
        </authorList>
    </citation>
    <scope>IDENTIFICATION</scope>
</reference>
<keyword evidence="2 5" id="KW-0863">Zinc-finger</keyword>
<dbReference type="PROSITE" id="PS50181">
    <property type="entry name" value="FBOX"/>
    <property type="match status" value="1"/>
</dbReference>
<name>A0A913Z3K4_PATMI</name>
<dbReference type="InterPro" id="IPR001293">
    <property type="entry name" value="Znf_TRAF"/>
</dbReference>
<keyword evidence="10" id="KW-1185">Reference proteome</keyword>
<evidence type="ECO:0000256" key="2">
    <source>
        <dbReference type="ARBA" id="ARBA00022771"/>
    </source>
</evidence>
<feature type="zinc finger region" description="TRAF-type" evidence="5">
    <location>
        <begin position="52"/>
        <end position="93"/>
    </location>
</feature>
<feature type="domain" description="F-box" evidence="8">
    <location>
        <begin position="236"/>
        <end position="290"/>
    </location>
</feature>
<evidence type="ECO:0000313" key="9">
    <source>
        <dbReference type="EnsemblMetazoa" id="XP_038046379.1"/>
    </source>
</evidence>
<evidence type="ECO:0000256" key="4">
    <source>
        <dbReference type="ARBA" id="ARBA00022833"/>
    </source>
</evidence>
<keyword evidence="1 5" id="KW-0479">Metal-binding</keyword>
<proteinExistence type="predicted"/>
<evidence type="ECO:0000256" key="6">
    <source>
        <dbReference type="SAM" id="MobiDB-lite"/>
    </source>
</evidence>
<evidence type="ECO:0000259" key="7">
    <source>
        <dbReference type="PROSITE" id="PS50145"/>
    </source>
</evidence>
<dbReference type="Gene3D" id="3.30.40.150">
    <property type="entry name" value="TRAF-like zinc-finger, N-terminal subdomain"/>
    <property type="match status" value="1"/>
</dbReference>
<feature type="compositionally biased region" description="Pro residues" evidence="6">
    <location>
        <begin position="222"/>
        <end position="236"/>
    </location>
</feature>
<sequence>MMADVKTQRHTHCDSCYKQWCNAETVEDVSCLNISCPQECGGRLHSCKMSDHLTRCPNTRIECYNSINGCPATMTRKMVPSHLVHCPAFVVECGLGYRLDEFTRHFTSGVEHDHHCAPIMAVKIARKQAAEKLGEKAEYDASIPDVYTIPTEGELAKSLEDKKKKRAEALKTHGSLLLKPGAKKSNDDLCEVPWQNTKRLLSDNVEPPKTPTSPAEDLEVPPMSPTSPPPDSPSPNPSLEALPFPVLKHIGRLLDPRDLASLSVTSRFLRRVCASLLQECGMVTFGWDKQVDDTWVVTQKKWQFATDLPSSGND</sequence>
<dbReference type="InterPro" id="IPR001810">
    <property type="entry name" value="F-box_dom"/>
</dbReference>
<dbReference type="AlphaFoldDB" id="A0A913Z3K4"/>
<evidence type="ECO:0000259" key="8">
    <source>
        <dbReference type="PROSITE" id="PS50181"/>
    </source>
</evidence>
<evidence type="ECO:0000256" key="5">
    <source>
        <dbReference type="PROSITE-ProRule" id="PRU00207"/>
    </source>
</evidence>
<dbReference type="PROSITE" id="PS50145">
    <property type="entry name" value="ZF_TRAF"/>
    <property type="match status" value="1"/>
</dbReference>
<feature type="region of interest" description="Disordered" evidence="6">
    <location>
        <begin position="200"/>
        <end position="240"/>
    </location>
</feature>
<dbReference type="Proteomes" id="UP000887568">
    <property type="component" value="Unplaced"/>
</dbReference>
<dbReference type="RefSeq" id="XP_038046379.1">
    <property type="nucleotide sequence ID" value="XM_038190451.1"/>
</dbReference>
<dbReference type="PANTHER" id="PTHR15933">
    <property type="entry name" value="PROTEIN CBG16327"/>
    <property type="match status" value="1"/>
</dbReference>
<keyword evidence="4 5" id="KW-0862">Zinc</keyword>
<keyword evidence="3" id="KW-0833">Ubl conjugation pathway</keyword>
<dbReference type="Pfam" id="PF15965">
    <property type="entry name" value="zf-TRAF_2"/>
    <property type="match status" value="1"/>
</dbReference>
<dbReference type="SUPFAM" id="SSF81383">
    <property type="entry name" value="F-box domain"/>
    <property type="match status" value="1"/>
</dbReference>
<dbReference type="OMA" id="CPNTRIE"/>
<evidence type="ECO:0000256" key="3">
    <source>
        <dbReference type="ARBA" id="ARBA00022786"/>
    </source>
</evidence>
<dbReference type="GeneID" id="119720662"/>
<dbReference type="InterPro" id="IPR036047">
    <property type="entry name" value="F-box-like_dom_sf"/>
</dbReference>
<feature type="domain" description="TRAF-type" evidence="7">
    <location>
        <begin position="52"/>
        <end position="93"/>
    </location>
</feature>
<evidence type="ECO:0000313" key="10">
    <source>
        <dbReference type="Proteomes" id="UP000887568"/>
    </source>
</evidence>
<organism evidence="9 10">
    <name type="scientific">Patiria miniata</name>
    <name type="common">Bat star</name>
    <name type="synonym">Asterina miniata</name>
    <dbReference type="NCBI Taxonomy" id="46514"/>
    <lineage>
        <taxon>Eukaryota</taxon>
        <taxon>Metazoa</taxon>
        <taxon>Echinodermata</taxon>
        <taxon>Eleutherozoa</taxon>
        <taxon>Asterozoa</taxon>
        <taxon>Asteroidea</taxon>
        <taxon>Valvatacea</taxon>
        <taxon>Valvatida</taxon>
        <taxon>Asterinidae</taxon>
        <taxon>Patiria</taxon>
    </lineage>
</organism>
<dbReference type="InterPro" id="IPR031890">
    <property type="entry name" value="Fbxo30/Fbxo40"/>
</dbReference>
<dbReference type="PANTHER" id="PTHR15933:SF20">
    <property type="entry name" value="F-BOX DOMAIN-CONTAINING PROTEIN"/>
    <property type="match status" value="1"/>
</dbReference>
<dbReference type="GO" id="GO:0061630">
    <property type="term" value="F:ubiquitin protein ligase activity"/>
    <property type="evidence" value="ECO:0007669"/>
    <property type="project" value="InterPro"/>
</dbReference>
<dbReference type="OrthoDB" id="5918172at2759"/>
<dbReference type="EnsemblMetazoa" id="XM_038190451.1">
    <property type="protein sequence ID" value="XP_038046379.1"/>
    <property type="gene ID" value="LOC119720662"/>
</dbReference>
<evidence type="ECO:0000256" key="1">
    <source>
        <dbReference type="ARBA" id="ARBA00022723"/>
    </source>
</evidence>
<dbReference type="InterPro" id="IPR043013">
    <property type="entry name" value="Znf_TRAF_N"/>
</dbReference>
<dbReference type="GO" id="GO:0008270">
    <property type="term" value="F:zinc ion binding"/>
    <property type="evidence" value="ECO:0007669"/>
    <property type="project" value="UniProtKB-KW"/>
</dbReference>
<dbReference type="Pfam" id="PF15966">
    <property type="entry name" value="F-box_4"/>
    <property type="match status" value="1"/>
</dbReference>
<protein>
    <submittedName>
        <fullName evidence="9">Uncharacterized protein</fullName>
    </submittedName>
</protein>
<accession>A0A913Z3K4</accession>